<dbReference type="EMBL" id="JARBDR010000903">
    <property type="protein sequence ID" value="KAJ8304040.1"/>
    <property type="molecule type" value="Genomic_DNA"/>
</dbReference>
<dbReference type="Gene3D" id="1.10.443.10">
    <property type="entry name" value="Intergrase catalytic core"/>
    <property type="match status" value="1"/>
</dbReference>
<dbReference type="PANTHER" id="PTHR34605:SF3">
    <property type="entry name" value="P CELL-TYPE AGGLUTINATION PROTEIN MAP4-LIKE-RELATED"/>
    <property type="match status" value="1"/>
</dbReference>
<feature type="domain" description="Tyr recombinase" evidence="3">
    <location>
        <begin position="21"/>
        <end position="180"/>
    </location>
</feature>
<protein>
    <recommendedName>
        <fullName evidence="3">Tyr recombinase domain-containing protein</fullName>
    </recommendedName>
</protein>
<keyword evidence="2" id="KW-1133">Transmembrane helix</keyword>
<reference evidence="4 5" key="1">
    <citation type="submission" date="2022-12" db="EMBL/GenBank/DDBJ databases">
        <title>Chromosome-level genome of Tegillarca granosa.</title>
        <authorList>
            <person name="Kim J."/>
        </authorList>
    </citation>
    <scope>NUCLEOTIDE SEQUENCE [LARGE SCALE GENOMIC DNA]</scope>
    <source>
        <strain evidence="4">Teg-2019</strain>
        <tissue evidence="4">Adductor muscle</tissue>
    </source>
</reference>
<keyword evidence="5" id="KW-1185">Reference proteome</keyword>
<accession>A0ABQ9EFT2</accession>
<evidence type="ECO:0000256" key="2">
    <source>
        <dbReference type="SAM" id="Phobius"/>
    </source>
</evidence>
<dbReference type="SUPFAM" id="SSF56349">
    <property type="entry name" value="DNA breaking-rejoining enzymes"/>
    <property type="match status" value="1"/>
</dbReference>
<gene>
    <name evidence="4" type="ORF">KUTeg_017623</name>
</gene>
<dbReference type="InterPro" id="IPR011010">
    <property type="entry name" value="DNA_brk_join_enz"/>
</dbReference>
<dbReference type="Proteomes" id="UP001217089">
    <property type="component" value="Unassembled WGS sequence"/>
</dbReference>
<dbReference type="InterPro" id="IPR002104">
    <property type="entry name" value="Integrase_catalytic"/>
</dbReference>
<dbReference type="InterPro" id="IPR052925">
    <property type="entry name" value="Phage_Integrase-like_Recomb"/>
</dbReference>
<proteinExistence type="predicted"/>
<evidence type="ECO:0000313" key="4">
    <source>
        <dbReference type="EMBL" id="KAJ8304040.1"/>
    </source>
</evidence>
<feature type="transmembrane region" description="Helical" evidence="2">
    <location>
        <begin position="31"/>
        <end position="52"/>
    </location>
</feature>
<organism evidence="4 5">
    <name type="scientific">Tegillarca granosa</name>
    <name type="common">Malaysian cockle</name>
    <name type="synonym">Anadara granosa</name>
    <dbReference type="NCBI Taxonomy" id="220873"/>
    <lineage>
        <taxon>Eukaryota</taxon>
        <taxon>Metazoa</taxon>
        <taxon>Spiralia</taxon>
        <taxon>Lophotrochozoa</taxon>
        <taxon>Mollusca</taxon>
        <taxon>Bivalvia</taxon>
        <taxon>Autobranchia</taxon>
        <taxon>Pteriomorphia</taxon>
        <taxon>Arcoida</taxon>
        <taxon>Arcoidea</taxon>
        <taxon>Arcidae</taxon>
        <taxon>Tegillarca</taxon>
    </lineage>
</organism>
<name>A0ABQ9EFT2_TEGGR</name>
<comment type="caution">
    <text evidence="4">The sequence shown here is derived from an EMBL/GenBank/DDBJ whole genome shotgun (WGS) entry which is preliminary data.</text>
</comment>
<keyword evidence="1" id="KW-0233">DNA recombination</keyword>
<evidence type="ECO:0000256" key="1">
    <source>
        <dbReference type="ARBA" id="ARBA00023172"/>
    </source>
</evidence>
<sequence>MFIRFITELTYISIFGTKGCNWTQAYTTDCLFVGVRVMVIQVGLLLAFYGLLRVSELVYTTADMGHRPLFYSDIKVSTSGSKVGLLVKIRFSKTDQQGRSVTLRIPVNRKVSLPGVYSKPADGILFIHEDGSPLTRYQFNAVLRKSIIKLGLPVSVFSSHSFRIGAATTLALKELDSSII</sequence>
<dbReference type="InterPro" id="IPR013762">
    <property type="entry name" value="Integrase-like_cat_sf"/>
</dbReference>
<dbReference type="Pfam" id="PF00589">
    <property type="entry name" value="Phage_integrase"/>
    <property type="match status" value="1"/>
</dbReference>
<evidence type="ECO:0000313" key="5">
    <source>
        <dbReference type="Proteomes" id="UP001217089"/>
    </source>
</evidence>
<keyword evidence="2" id="KW-0472">Membrane</keyword>
<dbReference type="PROSITE" id="PS51898">
    <property type="entry name" value="TYR_RECOMBINASE"/>
    <property type="match status" value="1"/>
</dbReference>
<keyword evidence="2" id="KW-0812">Transmembrane</keyword>
<dbReference type="PANTHER" id="PTHR34605">
    <property type="entry name" value="PHAGE_INTEGRASE DOMAIN-CONTAINING PROTEIN"/>
    <property type="match status" value="1"/>
</dbReference>
<evidence type="ECO:0000259" key="3">
    <source>
        <dbReference type="PROSITE" id="PS51898"/>
    </source>
</evidence>